<feature type="region of interest" description="Disordered" evidence="1">
    <location>
        <begin position="1"/>
        <end position="42"/>
    </location>
</feature>
<reference evidence="4" key="1">
    <citation type="submission" date="2010-02" db="EMBL/GenBank/DDBJ databases">
        <title>The Genome Sequence of Prevotella oris strain C735.</title>
        <authorList>
            <consortium name="The Broad Institute Genome Sequencing Platform"/>
            <person name="Ward D."/>
            <person name="Feldgarden M."/>
            <person name="Earl A."/>
            <person name="Young S.K."/>
            <person name="Zeng Q."/>
            <person name="Koehrsen M."/>
            <person name="Alvarado L."/>
            <person name="Berlin A."/>
            <person name="Bochicchio J."/>
            <person name="Borenstein D."/>
            <person name="Chapman S.B."/>
            <person name="Chen Z."/>
            <person name="Engels R."/>
            <person name="Freedman E."/>
            <person name="Gellesch M."/>
            <person name="Goldberg J."/>
            <person name="Griggs A."/>
            <person name="Gujja S."/>
            <person name="Heilman E."/>
            <person name="Heiman D."/>
            <person name="Hepburn T."/>
            <person name="Howarth C."/>
            <person name="Jen D."/>
            <person name="Larson L."/>
            <person name="Mehta T."/>
            <person name="Park D."/>
            <person name="Pearson M."/>
            <person name="Roberts A."/>
            <person name="Saif S."/>
            <person name="Shea T."/>
            <person name="Shenoy N."/>
            <person name="Sisk P."/>
            <person name="Stolte C."/>
            <person name="Sykes S."/>
            <person name="Thomson T."/>
            <person name="Walk T."/>
            <person name="White J."/>
            <person name="Yandava C."/>
            <person name="Sibley C.D."/>
            <person name="Field T.R."/>
            <person name="Grinwis M."/>
            <person name="Eshaghurshan C.S."/>
            <person name="Surette M.G."/>
            <person name="Haas B."/>
            <person name="Nusbaum C."/>
            <person name="Birren B."/>
        </authorList>
    </citation>
    <scope>NUCLEOTIDE SEQUENCE [LARGE SCALE GENOMIC DNA]</scope>
    <source>
        <strain evidence="4">C505</strain>
    </source>
</reference>
<gene>
    <name evidence="3" type="ORF">HMPREF0059_01060</name>
</gene>
<evidence type="ECO:0000313" key="3">
    <source>
        <dbReference type="EMBL" id="EGE38206.1"/>
    </source>
</evidence>
<reference evidence="3 4" key="2">
    <citation type="submission" date="2011-10" db="EMBL/GenBank/DDBJ databases">
        <title>The Genome Sequence of Actinomyces viscosus C505.</title>
        <authorList>
            <consortium name="The Broad Institute Genome Sequencing Platform"/>
            <consortium name="The Broad Institute Genome Sequencing Center for Infectious Disease"/>
            <person name="Earl A."/>
            <person name="Ward D."/>
            <person name="Feldgarden M."/>
            <person name="Gevers D."/>
            <person name="Sibley C.D."/>
            <person name="Field T.R."/>
            <person name="Grinwis M."/>
            <person name="Eshaghurshan C.S."/>
            <person name="Surette M.G."/>
            <person name="Young S.K."/>
            <person name="Zeng Q."/>
            <person name="Gargeya S."/>
            <person name="Fitzgerald M."/>
            <person name="Haas B."/>
            <person name="Abouelleil A."/>
            <person name="Alvarado L."/>
            <person name="Arachchi H.M."/>
            <person name="Berlin A."/>
            <person name="Brown A."/>
            <person name="Chapman S.B."/>
            <person name="Chen Z."/>
            <person name="Dunbar C."/>
            <person name="Freedman E."/>
            <person name="Gearin G."/>
            <person name="Goldberg J."/>
            <person name="Griggs A."/>
            <person name="Gujja S."/>
            <person name="Heiman D."/>
            <person name="Howarth C."/>
            <person name="Larson L."/>
            <person name="Lui A."/>
            <person name="MacDonald P.J.P."/>
            <person name="Montmayeur A."/>
            <person name="Murphy C."/>
            <person name="Neiman D."/>
            <person name="Pearson M."/>
            <person name="Priest M."/>
            <person name="Roberts A."/>
            <person name="Saif S."/>
            <person name="Shea T."/>
            <person name="Shenoy N."/>
            <person name="Sisk P."/>
            <person name="Stolte C."/>
            <person name="Sykes S."/>
            <person name="Wortman J."/>
            <person name="Nusbaum C."/>
            <person name="Birren B."/>
        </authorList>
    </citation>
    <scope>NUCLEOTIDE SEQUENCE [LARGE SCALE GENOMIC DNA]</scope>
    <source>
        <strain evidence="3 4">C505</strain>
    </source>
</reference>
<evidence type="ECO:0000313" key="4">
    <source>
        <dbReference type="Proteomes" id="UP000004668"/>
    </source>
</evidence>
<feature type="transmembrane region" description="Helical" evidence="2">
    <location>
        <begin position="150"/>
        <end position="169"/>
    </location>
</feature>
<protein>
    <recommendedName>
        <fullName evidence="5">DUF2178 domain-containing protein</fullName>
    </recommendedName>
</protein>
<name>F2UYA5_ACTVI</name>
<organism evidence="3 4">
    <name type="scientific">Actinomyces viscosus C505</name>
    <dbReference type="NCBI Taxonomy" id="562973"/>
    <lineage>
        <taxon>Bacteria</taxon>
        <taxon>Bacillati</taxon>
        <taxon>Actinomycetota</taxon>
        <taxon>Actinomycetes</taxon>
        <taxon>Actinomycetales</taxon>
        <taxon>Actinomycetaceae</taxon>
        <taxon>Actinomyces</taxon>
    </lineage>
</organism>
<feature type="transmembrane region" description="Helical" evidence="2">
    <location>
        <begin position="122"/>
        <end position="144"/>
    </location>
</feature>
<dbReference type="eggNOG" id="ENOG5031H3N">
    <property type="taxonomic scope" value="Bacteria"/>
</dbReference>
<keyword evidence="2" id="KW-0472">Membrane</keyword>
<evidence type="ECO:0008006" key="5">
    <source>
        <dbReference type="Google" id="ProtNLM"/>
    </source>
</evidence>
<dbReference type="AlphaFoldDB" id="F2UYA5"/>
<feature type="compositionally biased region" description="Low complexity" evidence="1">
    <location>
        <begin position="16"/>
        <end position="36"/>
    </location>
</feature>
<feature type="compositionally biased region" description="Pro residues" evidence="1">
    <location>
        <begin position="1"/>
        <end position="15"/>
    </location>
</feature>
<dbReference type="RefSeq" id="WP_003788173.1">
    <property type="nucleotide sequence ID" value="NZ_KI391970.1"/>
</dbReference>
<evidence type="ECO:0000256" key="2">
    <source>
        <dbReference type="SAM" id="Phobius"/>
    </source>
</evidence>
<dbReference type="HOGENOM" id="CLU_131924_0_0_11"/>
<feature type="transmembrane region" description="Helical" evidence="2">
    <location>
        <begin position="47"/>
        <end position="67"/>
    </location>
</feature>
<dbReference type="Proteomes" id="UP000004668">
    <property type="component" value="Unassembled WGS sequence"/>
</dbReference>
<accession>F2UYA5</accession>
<keyword evidence="2" id="KW-1133">Transmembrane helix</keyword>
<dbReference type="EMBL" id="ACRE02000059">
    <property type="protein sequence ID" value="EGE38206.1"/>
    <property type="molecule type" value="Genomic_DNA"/>
</dbReference>
<evidence type="ECO:0000256" key="1">
    <source>
        <dbReference type="SAM" id="MobiDB-lite"/>
    </source>
</evidence>
<comment type="caution">
    <text evidence="3">The sequence shown here is derived from an EMBL/GenBank/DDBJ whole genome shotgun (WGS) entry which is preliminary data.</text>
</comment>
<proteinExistence type="predicted"/>
<sequence>MSESEPTPPTPPTPTPSSAVAAGSSSPGSTSSARASQKATKRRRSTIGGMACVVAVVILLWAAALTIPMPNGFLYGGASGASVVMLVYIALIVAKRRGYETFVVRELEKRGDERDRAASQRAWALTGVVGLVGNAVVGTVGAFGGPMTPALAIVLWLQLVSVIGGSIYFNRTM</sequence>
<keyword evidence="2" id="KW-0812">Transmembrane</keyword>
<feature type="transmembrane region" description="Helical" evidence="2">
    <location>
        <begin position="73"/>
        <end position="94"/>
    </location>
</feature>